<evidence type="ECO:0000259" key="1">
    <source>
        <dbReference type="Pfam" id="PF26147"/>
    </source>
</evidence>
<dbReference type="AlphaFoldDB" id="A0A1E4SH13"/>
<dbReference type="Proteomes" id="UP000094285">
    <property type="component" value="Unassembled WGS sequence"/>
</dbReference>
<dbReference type="InterPro" id="IPR058934">
    <property type="entry name" value="YMC020W-like"/>
</dbReference>
<dbReference type="PANTHER" id="PTHR47349">
    <property type="entry name" value="CHROMOSOME 8, WHOLE GENOME SHOTGUN SEQUENCE"/>
    <property type="match status" value="1"/>
</dbReference>
<dbReference type="InterPro" id="IPR029058">
    <property type="entry name" value="AB_hydrolase_fold"/>
</dbReference>
<dbReference type="Pfam" id="PF26147">
    <property type="entry name" value="AB_HYDROLASE_YMC0-YMC35"/>
    <property type="match status" value="1"/>
</dbReference>
<accession>A0A1E4SH13</accession>
<dbReference type="PANTHER" id="PTHR47349:SF1">
    <property type="entry name" value="AER328WP"/>
    <property type="match status" value="1"/>
</dbReference>
<reference evidence="3" key="1">
    <citation type="submission" date="2016-05" db="EMBL/GenBank/DDBJ databases">
        <title>Comparative genomics of biotechnologically important yeasts.</title>
        <authorList>
            <consortium name="DOE Joint Genome Institute"/>
            <person name="Riley R."/>
            <person name="Haridas S."/>
            <person name="Wolfe K.H."/>
            <person name="Lopes M.R."/>
            <person name="Hittinger C.T."/>
            <person name="Goker M."/>
            <person name="Salamov A."/>
            <person name="Wisecaver J."/>
            <person name="Long T.M."/>
            <person name="Aerts A.L."/>
            <person name="Barry K."/>
            <person name="Choi C."/>
            <person name="Clum A."/>
            <person name="Coughlan A.Y."/>
            <person name="Deshpande S."/>
            <person name="Douglass A.P."/>
            <person name="Hanson S.J."/>
            <person name="Klenk H.-P."/>
            <person name="Labutti K."/>
            <person name="Lapidus A."/>
            <person name="Lindquist E."/>
            <person name="Lipzen A."/>
            <person name="Meier-Kolthoff J.P."/>
            <person name="Ohm R.A."/>
            <person name="Otillar R.P."/>
            <person name="Pangilinan J."/>
            <person name="Peng Y."/>
            <person name="Rokas A."/>
            <person name="Rosa C.A."/>
            <person name="Scheuner C."/>
            <person name="Sibirny A.A."/>
            <person name="Slot J.C."/>
            <person name="Stielow J.B."/>
            <person name="Sun H."/>
            <person name="Kurtzman C.P."/>
            <person name="Blackwell M."/>
            <person name="Grigoriev I.V."/>
            <person name="Jeffries T.W."/>
        </authorList>
    </citation>
    <scope>NUCLEOTIDE SEQUENCE [LARGE SCALE GENOMIC DNA]</scope>
    <source>
        <strain evidence="3">NRRL Y-17324</strain>
    </source>
</reference>
<name>A0A1E4SH13_9ASCO</name>
<evidence type="ECO:0000313" key="3">
    <source>
        <dbReference type="Proteomes" id="UP000094285"/>
    </source>
</evidence>
<dbReference type="RefSeq" id="XP_020063882.1">
    <property type="nucleotide sequence ID" value="XM_020210171.1"/>
</dbReference>
<keyword evidence="3" id="KW-1185">Reference proteome</keyword>
<evidence type="ECO:0000313" key="2">
    <source>
        <dbReference type="EMBL" id="ODV78760.1"/>
    </source>
</evidence>
<sequence>MVTPTLEQNYRTITLRTKLRLLAEDVVFQNQSSECHLYRKPENAIAKKRKLVKKIVIVGIHGFLPIKLVKTLIGQSTGNSVKFVAEATRAVQQWLQQNNPDYDPLHYDIQTIALEGEGKIGERAQKLYRLLENWRAILEQSHFLFVVSHSQGTPVAIQLLARLVGEMAPGAKVGLLSMAGFGMGPIAGLDSKLVIRAFTPIEREIIGEMFELQKPGSELSIQLNQAMEVLIHHNVKITFCGAIDDQFVAISSSLANQYQHPNIFRVVYVDKDTQTPEFVVSLVKTIAIMKNMGGFRDYGVLRDIGDRFVGTVGAGSHCKVARDPQVYMMGVQHSLETTSVTRAVRHPLRIHASGGPVLVNDAFAHMYMIPWNVRSLVQELIQINNIRNVQLLRHMVRQYRGWQPVNRAWKDVKYCLSALEELEVDELVL</sequence>
<dbReference type="OrthoDB" id="5598028at2759"/>
<dbReference type="GeneID" id="30984307"/>
<proteinExistence type="predicted"/>
<gene>
    <name evidence="2" type="ORF">CANTADRAFT_53170</name>
</gene>
<protein>
    <recommendedName>
        <fullName evidence="1">YMC020W-like alpha/beta hydrolase domain-containing protein</fullName>
    </recommendedName>
</protein>
<dbReference type="SUPFAM" id="SSF53474">
    <property type="entry name" value="alpha/beta-Hydrolases"/>
    <property type="match status" value="1"/>
</dbReference>
<feature type="domain" description="YMC020W-like alpha/beta hydrolase" evidence="1">
    <location>
        <begin position="4"/>
        <end position="379"/>
    </location>
</feature>
<dbReference type="EMBL" id="KV453913">
    <property type="protein sequence ID" value="ODV78760.1"/>
    <property type="molecule type" value="Genomic_DNA"/>
</dbReference>
<dbReference type="InterPro" id="IPR058933">
    <property type="entry name" value="YMC020W-like_ab_hydrolase"/>
</dbReference>
<organism evidence="2 3">
    <name type="scientific">Suhomyces tanzawaensis NRRL Y-17324</name>
    <dbReference type="NCBI Taxonomy" id="984487"/>
    <lineage>
        <taxon>Eukaryota</taxon>
        <taxon>Fungi</taxon>
        <taxon>Dikarya</taxon>
        <taxon>Ascomycota</taxon>
        <taxon>Saccharomycotina</taxon>
        <taxon>Pichiomycetes</taxon>
        <taxon>Debaryomycetaceae</taxon>
        <taxon>Suhomyces</taxon>
    </lineage>
</organism>